<protein>
    <submittedName>
        <fullName evidence="7">FAD-binding protein</fullName>
    </submittedName>
</protein>
<dbReference type="RefSeq" id="WP_191157643.1">
    <property type="nucleotide sequence ID" value="NZ_JACWUN010000020.1"/>
</dbReference>
<dbReference type="SUPFAM" id="SSF56176">
    <property type="entry name" value="FAD-binding/transporter-associated domain-like"/>
    <property type="match status" value="1"/>
</dbReference>
<dbReference type="EMBL" id="JACWUN010000020">
    <property type="protein sequence ID" value="MBD1401741.1"/>
    <property type="molecule type" value="Genomic_DNA"/>
</dbReference>
<evidence type="ECO:0000256" key="1">
    <source>
        <dbReference type="ARBA" id="ARBA00001974"/>
    </source>
</evidence>
<sequence>MLDKTIISNLEQIVGKKHVLTDKASLICYSYDATQRKFLPAAVVHPGSTEEISRIMALANQHRIPVYPRGAGSGFTGGSLPTSTDGIVLGLTRLDRILEIDEENLVATVEPGVVTEAFQKAVEKVGLFYPPDPASLKMSTLGGNVAECAGGPRCVKYGVTKDYIIGLEIVTPTGDIITTGGPTMKGVVGYDLTKLICGSEGTLAVITKVIIKLLPLPEAKKTMLVLFDSIDGAAQAVSSIIRNKIIPATLEFMDGRTLDCVRDATSLEVPDSARAVLIIEVDGDREFLDKQAHKIAEIIKPLGVVETRIAETPAESDALWQIRRSVSASLRRVNPDKFNEDICVPRSKVPEMIRKIDTISDKFGVPIVNFGHAGDGNIHVNIMIDSKIPGEQEKADQAIAAVFAGALELGGTMSGEHGVGIMKAPFVGMELGNAAIDYMKTIKKALDPNNILNPGKIFPSDV</sequence>
<dbReference type="FunFam" id="1.10.45.10:FF:000001">
    <property type="entry name" value="D-lactate dehydrogenase mitochondrial"/>
    <property type="match status" value="1"/>
</dbReference>
<reference evidence="7" key="1">
    <citation type="submission" date="2020-09" db="EMBL/GenBank/DDBJ databases">
        <title>Pelobacter alkaliphilus sp. nov., a novel anaerobic arsenate-reducing bacterium from terrestrial mud volcano.</title>
        <authorList>
            <person name="Khomyakova M.A."/>
            <person name="Merkel A.Y."/>
            <person name="Slobodkin A.I."/>
        </authorList>
    </citation>
    <scope>NUCLEOTIDE SEQUENCE</scope>
    <source>
        <strain evidence="7">M08fum</strain>
    </source>
</reference>
<dbReference type="SUPFAM" id="SSF55103">
    <property type="entry name" value="FAD-linked oxidases, C-terminal domain"/>
    <property type="match status" value="1"/>
</dbReference>
<proteinExistence type="inferred from homology"/>
<dbReference type="InterPro" id="IPR036318">
    <property type="entry name" value="FAD-bd_PCMH-like_sf"/>
</dbReference>
<comment type="cofactor">
    <cofactor evidence="1">
        <name>FAD</name>
        <dbReference type="ChEBI" id="CHEBI:57692"/>
    </cofactor>
</comment>
<dbReference type="Gene3D" id="1.10.45.10">
    <property type="entry name" value="Vanillyl-alcohol Oxidase, Chain A, domain 4"/>
    <property type="match status" value="1"/>
</dbReference>
<dbReference type="InterPro" id="IPR006094">
    <property type="entry name" value="Oxid_FAD_bind_N"/>
</dbReference>
<evidence type="ECO:0000313" key="8">
    <source>
        <dbReference type="Proteomes" id="UP000632828"/>
    </source>
</evidence>
<gene>
    <name evidence="7" type="ORF">ICT70_13830</name>
</gene>
<name>A0A8J6QR29_9BACT</name>
<dbReference type="InterPro" id="IPR016167">
    <property type="entry name" value="FAD-bd_PCMH_sub1"/>
</dbReference>
<dbReference type="GO" id="GO:0071949">
    <property type="term" value="F:FAD binding"/>
    <property type="evidence" value="ECO:0007669"/>
    <property type="project" value="InterPro"/>
</dbReference>
<evidence type="ECO:0000256" key="2">
    <source>
        <dbReference type="ARBA" id="ARBA00008000"/>
    </source>
</evidence>
<dbReference type="PANTHER" id="PTHR42934:SF3">
    <property type="entry name" value="D-LACTATE DEHYDROGENASE"/>
    <property type="match status" value="1"/>
</dbReference>
<dbReference type="Gene3D" id="3.30.465.10">
    <property type="match status" value="1"/>
</dbReference>
<dbReference type="FunFam" id="3.30.70.2740:FF:000001">
    <property type="entry name" value="D-lactate dehydrogenase mitochondrial"/>
    <property type="match status" value="1"/>
</dbReference>
<dbReference type="Gene3D" id="3.30.43.10">
    <property type="entry name" value="Uridine Diphospho-n-acetylenolpyruvylglucosamine Reductase, domain 2"/>
    <property type="match status" value="1"/>
</dbReference>
<dbReference type="PANTHER" id="PTHR42934">
    <property type="entry name" value="GLYCOLATE OXIDASE SUBUNIT GLCD"/>
    <property type="match status" value="1"/>
</dbReference>
<evidence type="ECO:0000256" key="5">
    <source>
        <dbReference type="ARBA" id="ARBA00023002"/>
    </source>
</evidence>
<keyword evidence="3" id="KW-0285">Flavoprotein</keyword>
<evidence type="ECO:0000259" key="6">
    <source>
        <dbReference type="PROSITE" id="PS51387"/>
    </source>
</evidence>
<organism evidence="7 8">
    <name type="scientific">Pelovirga terrestris</name>
    <dbReference type="NCBI Taxonomy" id="2771352"/>
    <lineage>
        <taxon>Bacteria</taxon>
        <taxon>Pseudomonadati</taxon>
        <taxon>Thermodesulfobacteriota</taxon>
        <taxon>Desulfuromonadia</taxon>
        <taxon>Geobacterales</taxon>
        <taxon>Geobacteraceae</taxon>
        <taxon>Pelovirga</taxon>
    </lineage>
</organism>
<comment type="similarity">
    <text evidence="2">Belongs to the FAD-binding oxidoreductase/transferase type 4 family.</text>
</comment>
<dbReference type="InterPro" id="IPR016164">
    <property type="entry name" value="FAD-linked_Oxase-like_C"/>
</dbReference>
<accession>A0A8J6QR29</accession>
<keyword evidence="8" id="KW-1185">Reference proteome</keyword>
<dbReference type="GO" id="GO:0016491">
    <property type="term" value="F:oxidoreductase activity"/>
    <property type="evidence" value="ECO:0007669"/>
    <property type="project" value="UniProtKB-KW"/>
</dbReference>
<evidence type="ECO:0000256" key="4">
    <source>
        <dbReference type="ARBA" id="ARBA00022827"/>
    </source>
</evidence>
<evidence type="ECO:0000313" key="7">
    <source>
        <dbReference type="EMBL" id="MBD1401741.1"/>
    </source>
</evidence>
<evidence type="ECO:0000256" key="3">
    <source>
        <dbReference type="ARBA" id="ARBA00022630"/>
    </source>
</evidence>
<dbReference type="PROSITE" id="PS51387">
    <property type="entry name" value="FAD_PCMH"/>
    <property type="match status" value="1"/>
</dbReference>
<dbReference type="Proteomes" id="UP000632828">
    <property type="component" value="Unassembled WGS sequence"/>
</dbReference>
<dbReference type="AlphaFoldDB" id="A0A8J6QR29"/>
<comment type="caution">
    <text evidence="7">The sequence shown here is derived from an EMBL/GenBank/DDBJ whole genome shotgun (WGS) entry which is preliminary data.</text>
</comment>
<dbReference type="Pfam" id="PF02913">
    <property type="entry name" value="FAD-oxidase_C"/>
    <property type="match status" value="1"/>
</dbReference>
<dbReference type="Gene3D" id="3.30.70.2740">
    <property type="match status" value="1"/>
</dbReference>
<dbReference type="Gene3D" id="3.30.70.2190">
    <property type="match status" value="1"/>
</dbReference>
<dbReference type="InterPro" id="IPR016169">
    <property type="entry name" value="FAD-bd_PCMH_sub2"/>
</dbReference>
<dbReference type="InterPro" id="IPR016171">
    <property type="entry name" value="Vanillyl_alc_oxidase_C-sub2"/>
</dbReference>
<dbReference type="InterPro" id="IPR051914">
    <property type="entry name" value="FAD-linked_OxidoTrans_Type4"/>
</dbReference>
<dbReference type="InterPro" id="IPR004113">
    <property type="entry name" value="FAD-bd_oxidored_4_C"/>
</dbReference>
<feature type="domain" description="FAD-binding PCMH-type" evidence="6">
    <location>
        <begin position="36"/>
        <end position="216"/>
    </location>
</feature>
<keyword evidence="5" id="KW-0560">Oxidoreductase</keyword>
<dbReference type="InterPro" id="IPR016166">
    <property type="entry name" value="FAD-bd_PCMH"/>
</dbReference>
<dbReference type="Pfam" id="PF01565">
    <property type="entry name" value="FAD_binding_4"/>
    <property type="match status" value="1"/>
</dbReference>
<keyword evidence="4" id="KW-0274">FAD</keyword>